<dbReference type="GO" id="GO:0006508">
    <property type="term" value="P:proteolysis"/>
    <property type="evidence" value="ECO:0007669"/>
    <property type="project" value="InterPro"/>
</dbReference>
<dbReference type="Pfam" id="PF00082">
    <property type="entry name" value="Peptidase_S8"/>
    <property type="match status" value="1"/>
</dbReference>
<comment type="caution">
    <text evidence="2">The sequence shown here is derived from an EMBL/GenBank/DDBJ whole genome shotgun (WGS) entry which is preliminary data.</text>
</comment>
<evidence type="ECO:0000259" key="1">
    <source>
        <dbReference type="Pfam" id="PF00082"/>
    </source>
</evidence>
<dbReference type="AlphaFoldDB" id="A0A645GJE6"/>
<dbReference type="InterPro" id="IPR000209">
    <property type="entry name" value="Peptidase_S8/S53_dom"/>
</dbReference>
<dbReference type="GO" id="GO:0004252">
    <property type="term" value="F:serine-type endopeptidase activity"/>
    <property type="evidence" value="ECO:0007669"/>
    <property type="project" value="InterPro"/>
</dbReference>
<sequence length="103" mass="11034">MAPDLVAPGVNVKGIYPTGVGTKTGTSVAAAITAGAAALLFEWGIIQGNIPSMDGDLIRTFFISGATREENMLYPKTKWGYGRLNLYGSFAVIRESIINYYVL</sequence>
<dbReference type="Gene3D" id="3.40.50.200">
    <property type="entry name" value="Peptidase S8/S53 domain"/>
    <property type="match status" value="1"/>
</dbReference>
<name>A0A645GJE6_9ZZZZ</name>
<dbReference type="EMBL" id="VSSQ01076770">
    <property type="protein sequence ID" value="MPN27027.1"/>
    <property type="molecule type" value="Genomic_DNA"/>
</dbReference>
<dbReference type="InterPro" id="IPR036852">
    <property type="entry name" value="Peptidase_S8/S53_dom_sf"/>
</dbReference>
<feature type="domain" description="Peptidase S8/S53" evidence="1">
    <location>
        <begin position="2"/>
        <end position="80"/>
    </location>
</feature>
<organism evidence="2">
    <name type="scientific">bioreactor metagenome</name>
    <dbReference type="NCBI Taxonomy" id="1076179"/>
    <lineage>
        <taxon>unclassified sequences</taxon>
        <taxon>metagenomes</taxon>
        <taxon>ecological metagenomes</taxon>
    </lineage>
</organism>
<reference evidence="2" key="1">
    <citation type="submission" date="2019-08" db="EMBL/GenBank/DDBJ databases">
        <authorList>
            <person name="Kucharzyk K."/>
            <person name="Murdoch R.W."/>
            <person name="Higgins S."/>
            <person name="Loffler F."/>
        </authorList>
    </citation>
    <scope>NUCLEOTIDE SEQUENCE</scope>
</reference>
<dbReference type="SUPFAM" id="SSF52743">
    <property type="entry name" value="Subtilisin-like"/>
    <property type="match status" value="1"/>
</dbReference>
<evidence type="ECO:0000313" key="2">
    <source>
        <dbReference type="EMBL" id="MPN27027.1"/>
    </source>
</evidence>
<gene>
    <name evidence="2" type="ORF">SDC9_174454</name>
</gene>
<proteinExistence type="predicted"/>
<accession>A0A645GJE6</accession>
<protein>
    <recommendedName>
        <fullName evidence="1">Peptidase S8/S53 domain-containing protein</fullName>
    </recommendedName>
</protein>